<name>A0A418YQB0_9SPHN</name>
<evidence type="ECO:0000256" key="2">
    <source>
        <dbReference type="ARBA" id="ARBA00005005"/>
    </source>
</evidence>
<proteinExistence type="predicted"/>
<keyword evidence="11" id="KW-1185">Reference proteome</keyword>
<dbReference type="Pfam" id="PF00501">
    <property type="entry name" value="AMP-binding"/>
    <property type="match status" value="1"/>
</dbReference>
<comment type="caution">
    <text evidence="10">The sequence shown here is derived from an EMBL/GenBank/DDBJ whole genome shotgun (WGS) entry which is preliminary data.</text>
</comment>
<gene>
    <name evidence="10" type="ORF">D0Z70_15535</name>
</gene>
<protein>
    <recommendedName>
        <fullName evidence="6">Long-chain-fatty-acid--CoA ligase</fullName>
        <ecNumber evidence="5">6.2.1.3</ecNumber>
    </recommendedName>
    <alternativeName>
        <fullName evidence="7">Long-chain acyl-CoA synthetase</fullName>
    </alternativeName>
</protein>
<evidence type="ECO:0000256" key="3">
    <source>
        <dbReference type="ARBA" id="ARBA00022598"/>
    </source>
</evidence>
<dbReference type="InterPro" id="IPR000873">
    <property type="entry name" value="AMP-dep_synth/lig_dom"/>
</dbReference>
<dbReference type="InterPro" id="IPR045851">
    <property type="entry name" value="AMP-bd_C_sf"/>
</dbReference>
<evidence type="ECO:0000256" key="6">
    <source>
        <dbReference type="ARBA" id="ARBA00039545"/>
    </source>
</evidence>
<dbReference type="AlphaFoldDB" id="A0A418YQB0"/>
<evidence type="ECO:0000313" key="11">
    <source>
        <dbReference type="Proteomes" id="UP000283469"/>
    </source>
</evidence>
<keyword evidence="3 10" id="KW-0436">Ligase</keyword>
<dbReference type="GO" id="GO:0004467">
    <property type="term" value="F:long-chain fatty acid-CoA ligase activity"/>
    <property type="evidence" value="ECO:0007669"/>
    <property type="project" value="UniProtKB-EC"/>
</dbReference>
<evidence type="ECO:0000256" key="7">
    <source>
        <dbReference type="ARBA" id="ARBA00042773"/>
    </source>
</evidence>
<dbReference type="InterPro" id="IPR025110">
    <property type="entry name" value="AMP-bd_C"/>
</dbReference>
<evidence type="ECO:0000256" key="1">
    <source>
        <dbReference type="ARBA" id="ARBA00004170"/>
    </source>
</evidence>
<dbReference type="Gene3D" id="3.40.50.12780">
    <property type="entry name" value="N-terminal domain of ligase-like"/>
    <property type="match status" value="1"/>
</dbReference>
<evidence type="ECO:0000313" key="10">
    <source>
        <dbReference type="EMBL" id="RJG53659.1"/>
    </source>
</evidence>
<keyword evidence="4" id="KW-0472">Membrane</keyword>
<dbReference type="EC" id="6.2.1.3" evidence="5"/>
<comment type="pathway">
    <text evidence="2">Lipid metabolism; fatty acid beta-oxidation.</text>
</comment>
<sequence length="533" mass="57448">MKPVSDIDNLVDYIALACEDNGASPVFFEGDVCLTYGEWWDRSEAIAALMRNKGVVPGDRVAVILPNGIAFPLATAAVLRLGCVQVNCNPLYTPRELGHQLNDAGVKAAVIPATALPTLIAAAPRDMEHVILTGACNPSLLDTVPATWTISTWDDALAIVPDPAMSWPALTREDLAFLQYTGGTTGPSKGAMLTHGNILANIEQFMDRSALILNHGPIKVLTAIPLYHIFALTVNLFSSIALGAANVLIADPRKLDQLIDAWHRHDVNFVTGVNTLFKALGAHPGFQALRFHPRLITMGGGATVQPVVSAQWHRLTGGHIKEGYGLSETSPILTCTPLDEPRFLASVGLPVKNTQIALRDEKGQDVENGAIGELCARGPQVMKGYWRNPEATAAATTADGFFRTGDIARCDPDGRYHIVDRLKDMILVSGFNVYPNEIEAVTSDLPGVVECACVGVPDGQGCEAVALYIVRRDETLTAEMVIAHCRRNLTAYKVPRHIHFIETMPKSAVGKLLRRELRAISPVATSRKPGASL</sequence>
<feature type="domain" description="AMP-dependent synthetase/ligase" evidence="8">
    <location>
        <begin position="24"/>
        <end position="386"/>
    </location>
</feature>
<dbReference type="SUPFAM" id="SSF56801">
    <property type="entry name" value="Acetyl-CoA synthetase-like"/>
    <property type="match status" value="1"/>
</dbReference>
<comment type="subcellular location">
    <subcellularLocation>
        <location evidence="1">Membrane</location>
        <topology evidence="1">Peripheral membrane protein</topology>
    </subcellularLocation>
</comment>
<evidence type="ECO:0000259" key="9">
    <source>
        <dbReference type="Pfam" id="PF13193"/>
    </source>
</evidence>
<evidence type="ECO:0000256" key="5">
    <source>
        <dbReference type="ARBA" id="ARBA00026121"/>
    </source>
</evidence>
<dbReference type="PROSITE" id="PS00455">
    <property type="entry name" value="AMP_BINDING"/>
    <property type="match status" value="1"/>
</dbReference>
<dbReference type="Proteomes" id="UP000283469">
    <property type="component" value="Unassembled WGS sequence"/>
</dbReference>
<reference evidence="10 11" key="1">
    <citation type="submission" date="2018-08" db="EMBL/GenBank/DDBJ databases">
        <title>Sphingobium sp. EO9.</title>
        <authorList>
            <person name="Park Y."/>
            <person name="Kim K.H."/>
            <person name="Jeon C.O."/>
        </authorList>
    </citation>
    <scope>NUCLEOTIDE SEQUENCE [LARGE SCALE GENOMIC DNA]</scope>
    <source>
        <strain evidence="10 11">EO9</strain>
    </source>
</reference>
<dbReference type="Gene3D" id="3.30.300.30">
    <property type="match status" value="1"/>
</dbReference>
<dbReference type="EMBL" id="QVRA01000014">
    <property type="protein sequence ID" value="RJG53659.1"/>
    <property type="molecule type" value="Genomic_DNA"/>
</dbReference>
<dbReference type="InterPro" id="IPR042099">
    <property type="entry name" value="ANL_N_sf"/>
</dbReference>
<dbReference type="PANTHER" id="PTHR43767">
    <property type="entry name" value="LONG-CHAIN-FATTY-ACID--COA LIGASE"/>
    <property type="match status" value="1"/>
</dbReference>
<dbReference type="CDD" id="cd05936">
    <property type="entry name" value="FC-FACS_FadD_like"/>
    <property type="match status" value="1"/>
</dbReference>
<dbReference type="RefSeq" id="WP_119748040.1">
    <property type="nucleotide sequence ID" value="NZ_QVRA01000014.1"/>
</dbReference>
<feature type="domain" description="AMP-binding enzyme C-terminal" evidence="9">
    <location>
        <begin position="437"/>
        <end position="511"/>
    </location>
</feature>
<accession>A0A418YQB0</accession>
<organism evidence="10 11">
    <name type="scientific">Sphingobium terrigena</name>
    <dbReference type="NCBI Taxonomy" id="2304063"/>
    <lineage>
        <taxon>Bacteria</taxon>
        <taxon>Pseudomonadati</taxon>
        <taxon>Pseudomonadota</taxon>
        <taxon>Alphaproteobacteria</taxon>
        <taxon>Sphingomonadales</taxon>
        <taxon>Sphingomonadaceae</taxon>
        <taxon>Sphingobium</taxon>
    </lineage>
</organism>
<dbReference type="InterPro" id="IPR020845">
    <property type="entry name" value="AMP-binding_CS"/>
</dbReference>
<evidence type="ECO:0000259" key="8">
    <source>
        <dbReference type="Pfam" id="PF00501"/>
    </source>
</evidence>
<dbReference type="Pfam" id="PF13193">
    <property type="entry name" value="AMP-binding_C"/>
    <property type="match status" value="1"/>
</dbReference>
<dbReference type="OrthoDB" id="9803968at2"/>
<dbReference type="InterPro" id="IPR050237">
    <property type="entry name" value="ATP-dep_AMP-bd_enzyme"/>
</dbReference>
<dbReference type="GO" id="GO:0016020">
    <property type="term" value="C:membrane"/>
    <property type="evidence" value="ECO:0007669"/>
    <property type="project" value="UniProtKB-SubCell"/>
</dbReference>
<dbReference type="PANTHER" id="PTHR43767:SF8">
    <property type="entry name" value="LONG-CHAIN-FATTY-ACID--COA LIGASE"/>
    <property type="match status" value="1"/>
</dbReference>
<evidence type="ECO:0000256" key="4">
    <source>
        <dbReference type="ARBA" id="ARBA00023136"/>
    </source>
</evidence>